<dbReference type="InterPro" id="IPR043502">
    <property type="entry name" value="DNA/RNA_pol_sf"/>
</dbReference>
<name>A0A388LEW4_CHABU</name>
<evidence type="ECO:0000259" key="2">
    <source>
        <dbReference type="Pfam" id="PF00078"/>
    </source>
</evidence>
<sequence>MELMKGSECRARGARGQMESVEMEGATEGAAGQKGAEAMEGAVGQKGVEVELKENQMMEIDPFLPAFDPEPMDVDPLAENASVVPEGLPGEEGEEEGTPPPRLPVEKKLVDIADWLMTNLKAKYGPLTDDFWDRTYLDLFPMLDTSASLKHVLENGLQPGVRWTEAWHRVAAIVFARFQPPPSPRPVAAEEAGHDGAERSTPVLQPPVPPPDPAPPDPDEDTPLDQEQRLTLDRPLSKEEIWAAMEQMENEKTPGVDGLPKEFWETFWPQMASDLMDYYNSVWETGNMGEVVGKGVLTLLHKKGDMMDIRNYRPITLLTVVYKMLAKALANRLIPVLDQIIHPTQTGFVKSRRIQDNILLVNELLKLTRQDKQNLAVVFIDFEKAYDHVDWLFLDRCMEKMNIGPVFRRWTEILHHNATTCVQINGSLAPAFPLQRSVRQGDPLAPFLFIIVMEALAANLRANKNLRKLQISAIPEEAIPVCSMFADDLTLMVDATAENMEEIRRLFDKFTAVCTARLLLQVVIYMRKWRKLA</sequence>
<evidence type="ECO:0000313" key="3">
    <source>
        <dbReference type="EMBL" id="GBG80831.1"/>
    </source>
</evidence>
<dbReference type="Proteomes" id="UP000265515">
    <property type="component" value="Unassembled WGS sequence"/>
</dbReference>
<feature type="region of interest" description="Disordered" evidence="1">
    <location>
        <begin position="1"/>
        <end position="36"/>
    </location>
</feature>
<dbReference type="SUPFAM" id="SSF56672">
    <property type="entry name" value="DNA/RNA polymerases"/>
    <property type="match status" value="1"/>
</dbReference>
<dbReference type="Pfam" id="PF00078">
    <property type="entry name" value="RVT_1"/>
    <property type="match status" value="1"/>
</dbReference>
<evidence type="ECO:0000256" key="1">
    <source>
        <dbReference type="SAM" id="MobiDB-lite"/>
    </source>
</evidence>
<evidence type="ECO:0000313" key="4">
    <source>
        <dbReference type="Proteomes" id="UP000265515"/>
    </source>
</evidence>
<dbReference type="Gramene" id="GBG80831">
    <property type="protein sequence ID" value="GBG80831"/>
    <property type="gene ID" value="CBR_g31387"/>
</dbReference>
<accession>A0A388LEW4</accession>
<protein>
    <recommendedName>
        <fullName evidence="2">Reverse transcriptase domain-containing protein</fullName>
    </recommendedName>
</protein>
<feature type="region of interest" description="Disordered" evidence="1">
    <location>
        <begin position="83"/>
        <end position="104"/>
    </location>
</feature>
<dbReference type="EMBL" id="BFEA01000358">
    <property type="protein sequence ID" value="GBG80831.1"/>
    <property type="molecule type" value="Genomic_DNA"/>
</dbReference>
<dbReference type="AlphaFoldDB" id="A0A388LEW4"/>
<gene>
    <name evidence="3" type="ORF">CBR_g31387</name>
</gene>
<dbReference type="OrthoDB" id="1938551at2759"/>
<feature type="region of interest" description="Disordered" evidence="1">
    <location>
        <begin position="180"/>
        <end position="232"/>
    </location>
</feature>
<feature type="domain" description="Reverse transcriptase" evidence="2">
    <location>
        <begin position="302"/>
        <end position="512"/>
    </location>
</feature>
<reference evidence="3 4" key="1">
    <citation type="journal article" date="2018" name="Cell">
        <title>The Chara Genome: Secondary Complexity and Implications for Plant Terrestrialization.</title>
        <authorList>
            <person name="Nishiyama T."/>
            <person name="Sakayama H."/>
            <person name="Vries J.D."/>
            <person name="Buschmann H."/>
            <person name="Saint-Marcoux D."/>
            <person name="Ullrich K.K."/>
            <person name="Haas F.B."/>
            <person name="Vanderstraeten L."/>
            <person name="Becker D."/>
            <person name="Lang D."/>
            <person name="Vosolsobe S."/>
            <person name="Rombauts S."/>
            <person name="Wilhelmsson P.K.I."/>
            <person name="Janitza P."/>
            <person name="Kern R."/>
            <person name="Heyl A."/>
            <person name="Rumpler F."/>
            <person name="Villalobos L.I.A.C."/>
            <person name="Clay J.M."/>
            <person name="Skokan R."/>
            <person name="Toyoda A."/>
            <person name="Suzuki Y."/>
            <person name="Kagoshima H."/>
            <person name="Schijlen E."/>
            <person name="Tajeshwar N."/>
            <person name="Catarino B."/>
            <person name="Hetherington A.J."/>
            <person name="Saltykova A."/>
            <person name="Bonnot C."/>
            <person name="Breuninger H."/>
            <person name="Symeonidi A."/>
            <person name="Radhakrishnan G.V."/>
            <person name="Van Nieuwerburgh F."/>
            <person name="Deforce D."/>
            <person name="Chang C."/>
            <person name="Karol K.G."/>
            <person name="Hedrich R."/>
            <person name="Ulvskov P."/>
            <person name="Glockner G."/>
            <person name="Delwiche C.F."/>
            <person name="Petrasek J."/>
            <person name="Van de Peer Y."/>
            <person name="Friml J."/>
            <person name="Beilby M."/>
            <person name="Dolan L."/>
            <person name="Kohara Y."/>
            <person name="Sugano S."/>
            <person name="Fujiyama A."/>
            <person name="Delaux P.-M."/>
            <person name="Quint M."/>
            <person name="TheiBen G."/>
            <person name="Hagemann M."/>
            <person name="Harholt J."/>
            <person name="Dunand C."/>
            <person name="Zachgo S."/>
            <person name="Langdale J."/>
            <person name="Maumus F."/>
            <person name="Straeten D.V.D."/>
            <person name="Gould S.B."/>
            <person name="Rensing S.A."/>
        </authorList>
    </citation>
    <scope>NUCLEOTIDE SEQUENCE [LARGE SCALE GENOMIC DNA]</scope>
    <source>
        <strain evidence="3 4">S276</strain>
    </source>
</reference>
<feature type="compositionally biased region" description="Pro residues" evidence="1">
    <location>
        <begin position="204"/>
        <end position="216"/>
    </location>
</feature>
<dbReference type="CDD" id="cd01650">
    <property type="entry name" value="RT_nLTR_like"/>
    <property type="match status" value="1"/>
</dbReference>
<keyword evidence="4" id="KW-1185">Reference proteome</keyword>
<dbReference type="InterPro" id="IPR000477">
    <property type="entry name" value="RT_dom"/>
</dbReference>
<proteinExistence type="predicted"/>
<comment type="caution">
    <text evidence="3">The sequence shown here is derived from an EMBL/GenBank/DDBJ whole genome shotgun (WGS) entry which is preliminary data.</text>
</comment>
<dbReference type="PANTHER" id="PTHR19446">
    <property type="entry name" value="REVERSE TRANSCRIPTASES"/>
    <property type="match status" value="1"/>
</dbReference>
<organism evidence="3 4">
    <name type="scientific">Chara braunii</name>
    <name type="common">Braun's stonewort</name>
    <dbReference type="NCBI Taxonomy" id="69332"/>
    <lineage>
        <taxon>Eukaryota</taxon>
        <taxon>Viridiplantae</taxon>
        <taxon>Streptophyta</taxon>
        <taxon>Charophyceae</taxon>
        <taxon>Charales</taxon>
        <taxon>Characeae</taxon>
        <taxon>Chara</taxon>
    </lineage>
</organism>
<feature type="compositionally biased region" description="Basic and acidic residues" evidence="1">
    <location>
        <begin position="1"/>
        <end position="11"/>
    </location>
</feature>